<dbReference type="EMBL" id="JASKHM010000011">
    <property type="protein sequence ID" value="MEQ4484456.1"/>
    <property type="molecule type" value="Genomic_DNA"/>
</dbReference>
<protein>
    <submittedName>
        <fullName evidence="1">Uncharacterized protein</fullName>
    </submittedName>
</protein>
<dbReference type="RefSeq" id="WP_232186939.1">
    <property type="nucleotide sequence ID" value="NZ_JAIOAP010000010.1"/>
</dbReference>
<evidence type="ECO:0000313" key="1">
    <source>
        <dbReference type="EMBL" id="MEQ4484456.1"/>
    </source>
</evidence>
<proteinExistence type="predicted"/>
<organism evidence="1 2">
    <name type="scientific">Cohnella silvisoli</name>
    <dbReference type="NCBI Taxonomy" id="2873699"/>
    <lineage>
        <taxon>Bacteria</taxon>
        <taxon>Bacillati</taxon>
        <taxon>Bacillota</taxon>
        <taxon>Bacilli</taxon>
        <taxon>Bacillales</taxon>
        <taxon>Paenibacillaceae</taxon>
        <taxon>Cohnella</taxon>
    </lineage>
</organism>
<dbReference type="Proteomes" id="UP001493487">
    <property type="component" value="Unassembled WGS sequence"/>
</dbReference>
<gene>
    <name evidence="1" type="ORF">QJS35_18820</name>
</gene>
<accession>A0ABV1KWU3</accession>
<name>A0ABV1KWU3_9BACL</name>
<sequence length="81" mass="8887">MICPVCNALSLLEVSCPQCGSAAEDEGRWSDWSGPYSPYEPTLFNTVEESALILNDSVCQHAVRCTACHLPFTVEVTAWHV</sequence>
<comment type="caution">
    <text evidence="1">The sequence shown here is derived from an EMBL/GenBank/DDBJ whole genome shotgun (WGS) entry which is preliminary data.</text>
</comment>
<reference evidence="1 2" key="1">
    <citation type="journal article" date="2023" name="Genome Announc.">
        <title>Pan-Genome Analyses of the Genus Cohnella and Proposal of the Novel Species Cohnella silvisoli sp. nov., Isolated from Forest Soil.</title>
        <authorList>
            <person name="Wang C."/>
            <person name="Mao L."/>
            <person name="Bao G."/>
            <person name="Zhu H."/>
        </authorList>
    </citation>
    <scope>NUCLEOTIDE SEQUENCE [LARGE SCALE GENOMIC DNA]</scope>
    <source>
        <strain evidence="1 2">NL03-T5-1</strain>
    </source>
</reference>
<keyword evidence="2" id="KW-1185">Reference proteome</keyword>
<evidence type="ECO:0000313" key="2">
    <source>
        <dbReference type="Proteomes" id="UP001493487"/>
    </source>
</evidence>